<dbReference type="EMBL" id="BMAV01013332">
    <property type="protein sequence ID" value="GFY60904.1"/>
    <property type="molecule type" value="Genomic_DNA"/>
</dbReference>
<evidence type="ECO:0000313" key="1">
    <source>
        <dbReference type="EMBL" id="GFY60904.1"/>
    </source>
</evidence>
<comment type="caution">
    <text evidence="1">The sequence shown here is derived from an EMBL/GenBank/DDBJ whole genome shotgun (WGS) entry which is preliminary data.</text>
</comment>
<name>A0A8X7CDH0_9ARAC</name>
<evidence type="ECO:0000313" key="2">
    <source>
        <dbReference type="Proteomes" id="UP000886998"/>
    </source>
</evidence>
<accession>A0A8X7CDH0</accession>
<keyword evidence="2" id="KW-1185">Reference proteome</keyword>
<reference evidence="1" key="1">
    <citation type="submission" date="2020-08" db="EMBL/GenBank/DDBJ databases">
        <title>Multicomponent nature underlies the extraordinary mechanical properties of spider dragline silk.</title>
        <authorList>
            <person name="Kono N."/>
            <person name="Nakamura H."/>
            <person name="Mori M."/>
            <person name="Yoshida Y."/>
            <person name="Ohtoshi R."/>
            <person name="Malay A.D."/>
            <person name="Moran D.A.P."/>
            <person name="Tomita M."/>
            <person name="Numata K."/>
            <person name="Arakawa K."/>
        </authorList>
    </citation>
    <scope>NUCLEOTIDE SEQUENCE</scope>
</reference>
<gene>
    <name evidence="1" type="ORF">TNIN_181251</name>
</gene>
<dbReference type="Proteomes" id="UP000886998">
    <property type="component" value="Unassembled WGS sequence"/>
</dbReference>
<sequence length="129" mass="15284">MRFLKNCRKCHIHSKRGKKGGGHPFGAEPRHESTFCILDSWREFLRRKMGGKGVPKPDPWKEITDISVQMLILNYGDARICFRTLERKSGKKDRKRQGEHSRMKCFYPDQKGTYKDKWLHSNREANFPF</sequence>
<organism evidence="1 2">
    <name type="scientific">Trichonephila inaurata madagascariensis</name>
    <dbReference type="NCBI Taxonomy" id="2747483"/>
    <lineage>
        <taxon>Eukaryota</taxon>
        <taxon>Metazoa</taxon>
        <taxon>Ecdysozoa</taxon>
        <taxon>Arthropoda</taxon>
        <taxon>Chelicerata</taxon>
        <taxon>Arachnida</taxon>
        <taxon>Araneae</taxon>
        <taxon>Araneomorphae</taxon>
        <taxon>Entelegynae</taxon>
        <taxon>Araneoidea</taxon>
        <taxon>Nephilidae</taxon>
        <taxon>Trichonephila</taxon>
        <taxon>Trichonephila inaurata</taxon>
    </lineage>
</organism>
<protein>
    <submittedName>
        <fullName evidence="1">Uncharacterized protein</fullName>
    </submittedName>
</protein>
<proteinExistence type="predicted"/>
<dbReference type="AlphaFoldDB" id="A0A8X7CDH0"/>